<evidence type="ECO:0000256" key="1">
    <source>
        <dbReference type="ARBA" id="ARBA00022723"/>
    </source>
</evidence>
<dbReference type="OMA" id="VCSKPAY"/>
<dbReference type="GO" id="GO:0008270">
    <property type="term" value="F:zinc ion binding"/>
    <property type="evidence" value="ECO:0007669"/>
    <property type="project" value="UniProtKB-KW"/>
</dbReference>
<dbReference type="OrthoDB" id="3174329at2759"/>
<name>B3RZ96_TRIAD</name>
<dbReference type="PROSITE" id="PS50865">
    <property type="entry name" value="ZF_MYND_2"/>
    <property type="match status" value="1"/>
</dbReference>
<proteinExistence type="predicted"/>
<dbReference type="InterPro" id="IPR002893">
    <property type="entry name" value="Znf_MYND"/>
</dbReference>
<accession>B3RZ96</accession>
<keyword evidence="1" id="KW-0479">Metal-binding</keyword>
<dbReference type="PROSITE" id="PS01360">
    <property type="entry name" value="ZF_MYND_1"/>
    <property type="match status" value="1"/>
</dbReference>
<dbReference type="SUPFAM" id="SSF48452">
    <property type="entry name" value="TPR-like"/>
    <property type="match status" value="1"/>
</dbReference>
<gene>
    <name evidence="6" type="ORF">TRIADDRAFT_57374</name>
</gene>
<reference evidence="6 7" key="1">
    <citation type="journal article" date="2008" name="Nature">
        <title>The Trichoplax genome and the nature of placozoans.</title>
        <authorList>
            <person name="Srivastava M."/>
            <person name="Begovic E."/>
            <person name="Chapman J."/>
            <person name="Putnam N.H."/>
            <person name="Hellsten U."/>
            <person name="Kawashima T."/>
            <person name="Kuo A."/>
            <person name="Mitros T."/>
            <person name="Salamov A."/>
            <person name="Carpenter M.L."/>
            <person name="Signorovitch A.Y."/>
            <person name="Moreno M.A."/>
            <person name="Kamm K."/>
            <person name="Grimwood J."/>
            <person name="Schmutz J."/>
            <person name="Shapiro H."/>
            <person name="Grigoriev I.V."/>
            <person name="Buss L.W."/>
            <person name="Schierwater B."/>
            <person name="Dellaporta S.L."/>
            <person name="Rokhsar D.S."/>
        </authorList>
    </citation>
    <scope>NUCLEOTIDE SEQUENCE [LARGE SCALE GENOMIC DNA]</scope>
    <source>
        <strain evidence="6 7">Grell-BS-1999</strain>
    </source>
</reference>
<feature type="domain" description="MYND-type" evidence="5">
    <location>
        <begin position="20"/>
        <end position="57"/>
    </location>
</feature>
<dbReference type="InterPro" id="IPR053248">
    <property type="entry name" value="Zinc_finger_MYND_domain"/>
</dbReference>
<dbReference type="KEGG" id="tad:TRIADDRAFT_57374"/>
<evidence type="ECO:0000256" key="4">
    <source>
        <dbReference type="PROSITE-ProRule" id="PRU00134"/>
    </source>
</evidence>
<keyword evidence="3" id="KW-0862">Zinc</keyword>
<dbReference type="SUPFAM" id="SSF144232">
    <property type="entry name" value="HIT/MYND zinc finger-like"/>
    <property type="match status" value="1"/>
</dbReference>
<dbReference type="RefSeq" id="XP_002113691.1">
    <property type="nucleotide sequence ID" value="XM_002113655.1"/>
</dbReference>
<dbReference type="AlphaFoldDB" id="B3RZ96"/>
<dbReference type="CTD" id="6754904"/>
<dbReference type="Proteomes" id="UP000009022">
    <property type="component" value="Unassembled WGS sequence"/>
</dbReference>
<dbReference type="PhylomeDB" id="B3RZ96"/>
<dbReference type="Gene3D" id="1.25.40.10">
    <property type="entry name" value="Tetratricopeptide repeat domain"/>
    <property type="match status" value="1"/>
</dbReference>
<organism evidence="6 7">
    <name type="scientific">Trichoplax adhaerens</name>
    <name type="common">Trichoplax reptans</name>
    <dbReference type="NCBI Taxonomy" id="10228"/>
    <lineage>
        <taxon>Eukaryota</taxon>
        <taxon>Metazoa</taxon>
        <taxon>Placozoa</taxon>
        <taxon>Uniplacotomia</taxon>
        <taxon>Trichoplacea</taxon>
        <taxon>Trichoplacidae</taxon>
        <taxon>Trichoplax</taxon>
    </lineage>
</organism>
<sequence length="368" mass="41694">MATTTTINPLANPKGTKKLCELCQKPAYIQCPNCRVTYYCDREHQKLDWDGIHAETCQLLIPLRTPLPFSSSADERAHRERQQLNRQRQIIELARTHGQKLLFESKYDLVVPAAMLCLKFSIGLYGLNSIELVPSYLLLGEASIGLGRLKQGEDYLSQAQWTVLKTPECPNQIKSKLYRNLGLLHAAKKNHSEALLQLADDIYHSSLVYGTDHIHTSGGYFHMANIFLKEGSPEKTLTLYDRVVTVWFAHLSLLIKEHEKTANLEDPAAIVAGQDELSLDVAQEAEAKLVLNTIQTVVQEKILHKEDHELTIKVHAALAMLHYILNETSKVIEMLDVIKKVVDRPSNINSKLVESYQQFRLIVEKHLS</sequence>
<dbReference type="EMBL" id="DS985246">
    <property type="protein sequence ID" value="EDV24165.1"/>
    <property type="molecule type" value="Genomic_DNA"/>
</dbReference>
<dbReference type="InParanoid" id="B3RZ96"/>
<evidence type="ECO:0000259" key="5">
    <source>
        <dbReference type="PROSITE" id="PS50865"/>
    </source>
</evidence>
<dbReference type="GeneID" id="6754904"/>
<dbReference type="eggNOG" id="ENOG502QSY3">
    <property type="taxonomic scope" value="Eukaryota"/>
</dbReference>
<dbReference type="InterPro" id="IPR011990">
    <property type="entry name" value="TPR-like_helical_dom_sf"/>
</dbReference>
<protein>
    <recommendedName>
        <fullName evidence="5">MYND-type domain-containing protein</fullName>
    </recommendedName>
</protein>
<dbReference type="HOGENOM" id="CLU_058444_1_1_1"/>
<evidence type="ECO:0000256" key="3">
    <source>
        <dbReference type="ARBA" id="ARBA00022833"/>
    </source>
</evidence>
<evidence type="ECO:0000313" key="6">
    <source>
        <dbReference type="EMBL" id="EDV24165.1"/>
    </source>
</evidence>
<evidence type="ECO:0000256" key="2">
    <source>
        <dbReference type="ARBA" id="ARBA00022771"/>
    </source>
</evidence>
<dbReference type="PANTHER" id="PTHR46533">
    <property type="entry name" value="ZINC FINGER MYND DOMAIN-CONTAINING PROTEIN 12"/>
    <property type="match status" value="1"/>
</dbReference>
<keyword evidence="7" id="KW-1185">Reference proteome</keyword>
<dbReference type="PANTHER" id="PTHR46533:SF1">
    <property type="entry name" value="ZINC FINGER MYND DOMAIN-CONTAINING PROTEIN 12"/>
    <property type="match status" value="1"/>
</dbReference>
<evidence type="ECO:0000313" key="7">
    <source>
        <dbReference type="Proteomes" id="UP000009022"/>
    </source>
</evidence>
<keyword evidence="2 4" id="KW-0863">Zinc-finger</keyword>
<dbReference type="Pfam" id="PF01753">
    <property type="entry name" value="zf-MYND"/>
    <property type="match status" value="1"/>
</dbReference>
<dbReference type="Gene3D" id="6.10.140.2220">
    <property type="match status" value="1"/>
</dbReference>